<organism evidence="1 2">
    <name type="scientific">Christiangramia flava JLT2011</name>
    <dbReference type="NCBI Taxonomy" id="1229726"/>
    <lineage>
        <taxon>Bacteria</taxon>
        <taxon>Pseudomonadati</taxon>
        <taxon>Bacteroidota</taxon>
        <taxon>Flavobacteriia</taxon>
        <taxon>Flavobacteriales</taxon>
        <taxon>Flavobacteriaceae</taxon>
        <taxon>Christiangramia</taxon>
    </lineage>
</organism>
<evidence type="ECO:0000313" key="2">
    <source>
        <dbReference type="Proteomes" id="UP000186230"/>
    </source>
</evidence>
<dbReference type="EMBL" id="CP016359">
    <property type="protein sequence ID" value="APU70219.1"/>
    <property type="molecule type" value="Genomic_DNA"/>
</dbReference>
<dbReference type="Proteomes" id="UP000186230">
    <property type="component" value="Chromosome"/>
</dbReference>
<evidence type="ECO:0000313" key="1">
    <source>
        <dbReference type="EMBL" id="APU70219.1"/>
    </source>
</evidence>
<reference evidence="1 2" key="1">
    <citation type="submission" date="2016-07" db="EMBL/GenBank/DDBJ databases">
        <title>Multi-omics approach to identify versatile polysaccharide utilization systems of a marine flavobacterium Gramella flava.</title>
        <authorList>
            <person name="Tang K."/>
        </authorList>
    </citation>
    <scope>NUCLEOTIDE SEQUENCE [LARGE SCALE GENOMIC DNA]</scope>
    <source>
        <strain evidence="1 2">JLT2011</strain>
    </source>
</reference>
<dbReference type="RefSeq" id="WP_083645767.1">
    <property type="nucleotide sequence ID" value="NZ_AMRU01000004.1"/>
</dbReference>
<dbReference type="AlphaFoldDB" id="A0A1L7I9G0"/>
<dbReference type="PANTHER" id="PTHR37947:SF1">
    <property type="entry name" value="BLL2462 PROTEIN"/>
    <property type="match status" value="1"/>
</dbReference>
<name>A0A1L7I9G0_9FLAO</name>
<dbReference type="STRING" id="1229726.GRFL_3495"/>
<dbReference type="PANTHER" id="PTHR37947">
    <property type="entry name" value="BLL2462 PROTEIN"/>
    <property type="match status" value="1"/>
</dbReference>
<dbReference type="KEGG" id="gfl:GRFL_3495"/>
<proteinExistence type="predicted"/>
<protein>
    <submittedName>
        <fullName evidence="1">Uncharacterized protein</fullName>
    </submittedName>
</protein>
<keyword evidence="2" id="KW-1185">Reference proteome</keyword>
<sequence>MTATTIVYITLALAVALGFAFFQYLHKSPRRSKDYIFFALRSTSIFLILLLLINPKVRSVTYELIKPKLVLLVDNSESMALAEDAAELEKDLDMLKGDPEIQQRFDISNFRFGEDLQSGDSINFSEGFSNPQRAMEQTEDIFQSASGALLLFSDGNQTLGRDYRYFRQSDGMKLFPVVLGDTATYSDLSIERLNVNRYAFLNNRFPVEIFLNYKGARNVETRLQLFSGNSVVFSKKLNFSEDHTSEIVRSELQAGSVGVKTFRVQVEPLQNEKNVENNQRNFGIEVIDERTNVLILTSMIHPDLGAFKKLIESNQQRKAEIKNFSENIQIEDYQLVIIFQPDYSFKDVYQRLAKAGKPYFLVTGSKTDWNFINSLQLGLNKKATGQQQEVFPVFNSQFGTFQLDDIGFDDYPPLSMKFGTLNYDSNFEVILEQSIQGVQTGEPLLAISKTRPKFGFLIGENFWRWRAESYLQNANFEAFDEFFAKLIQNLASQEQKQRLEIDYENFYYGNRQIRIMAQYFDENYEFDPSGILEIRLKNKDSVNAVTSSLLLKNNHYEFNAGELAAGTYDFSITEKTSGLSKSGSFQVIDFNPEKQFTSANLTGMKELANTNHSELYFKDQLSQLKDELLNSSEFTPVQKSHEKAVPLIDWYYLLFVLIAVFAAEWFYRKYLGLI</sequence>
<accession>A0A1L7I9G0</accession>
<gene>
    <name evidence="1" type="ORF">GRFL_3495</name>
</gene>